<keyword evidence="2" id="KW-1185">Reference proteome</keyword>
<reference evidence="1 2" key="1">
    <citation type="submission" date="2016-02" db="EMBL/GenBank/DDBJ databases">
        <title>Genome analysis of coral dinoflagellate symbionts highlights evolutionary adaptations to a symbiotic lifestyle.</title>
        <authorList>
            <person name="Aranda M."/>
            <person name="Li Y."/>
            <person name="Liew Y.J."/>
            <person name="Baumgarten S."/>
            <person name="Simakov O."/>
            <person name="Wilson M."/>
            <person name="Piel J."/>
            <person name="Ashoor H."/>
            <person name="Bougouffa S."/>
            <person name="Bajic V.B."/>
            <person name="Ryu T."/>
            <person name="Ravasi T."/>
            <person name="Bayer T."/>
            <person name="Micklem G."/>
            <person name="Kim H."/>
            <person name="Bhak J."/>
            <person name="Lajeunesse T.C."/>
            <person name="Voolstra C.R."/>
        </authorList>
    </citation>
    <scope>NUCLEOTIDE SEQUENCE [LARGE SCALE GENOMIC DNA]</scope>
    <source>
        <strain evidence="1 2">CCMP2467</strain>
    </source>
</reference>
<evidence type="ECO:0000313" key="1">
    <source>
        <dbReference type="EMBL" id="OLP72639.1"/>
    </source>
</evidence>
<dbReference type="Proteomes" id="UP000186817">
    <property type="component" value="Unassembled WGS sequence"/>
</dbReference>
<organism evidence="1 2">
    <name type="scientific">Symbiodinium microadriaticum</name>
    <name type="common">Dinoflagellate</name>
    <name type="synonym">Zooxanthella microadriatica</name>
    <dbReference type="NCBI Taxonomy" id="2951"/>
    <lineage>
        <taxon>Eukaryota</taxon>
        <taxon>Sar</taxon>
        <taxon>Alveolata</taxon>
        <taxon>Dinophyceae</taxon>
        <taxon>Suessiales</taxon>
        <taxon>Symbiodiniaceae</taxon>
        <taxon>Symbiodinium</taxon>
    </lineage>
</organism>
<dbReference type="EMBL" id="LSRX01007112">
    <property type="protein sequence ID" value="OLP72639.1"/>
    <property type="molecule type" value="Genomic_DNA"/>
</dbReference>
<sequence length="255" mass="28176">MPIPLACAATCPRPLDACNTGTVDLLPSHLVTTSRGMFKRLHFESYGVRWSDGATPLVSRELREAADDVLLVLSPEHLCSQVAGKSVEEEERRVTDFIPVMRRPVLRFPPPSAKVFAVGECPRGWLATWGLSSCSVHQLALADLVEAWDHGIRCIGVSVDFPPPPDSAGTMLDFVPQPLRRLRSRCLWIRQLLRVFSCLYRTATLGRPARLTIPVRPSFFEPLTTWAQQSASASTDSADVCSTSPACFTLEFILQ</sequence>
<evidence type="ECO:0000313" key="2">
    <source>
        <dbReference type="Proteomes" id="UP000186817"/>
    </source>
</evidence>
<dbReference type="AlphaFoldDB" id="A0A1Q9BQP3"/>
<name>A0A1Q9BQP3_SYMMI</name>
<comment type="caution">
    <text evidence="1">The sequence shown here is derived from an EMBL/GenBank/DDBJ whole genome shotgun (WGS) entry which is preliminary data.</text>
</comment>
<protein>
    <submittedName>
        <fullName evidence="1">Uncharacterized protein</fullName>
    </submittedName>
</protein>
<dbReference type="OrthoDB" id="10278344at2759"/>
<accession>A0A1Q9BQP3</accession>
<proteinExistence type="predicted"/>
<gene>
    <name evidence="1" type="ORF">AK812_SmicGene48119</name>
</gene>